<dbReference type="Proteomes" id="UP000241158">
    <property type="component" value="Unassembled WGS sequence"/>
</dbReference>
<dbReference type="AlphaFoldDB" id="A0A2P7AU50"/>
<proteinExistence type="predicted"/>
<dbReference type="OrthoDB" id="7365000at2"/>
<evidence type="ECO:0008006" key="4">
    <source>
        <dbReference type="Google" id="ProtNLM"/>
    </source>
</evidence>
<keyword evidence="3" id="KW-1185">Reference proteome</keyword>
<evidence type="ECO:0000313" key="2">
    <source>
        <dbReference type="EMBL" id="PSH57754.1"/>
    </source>
</evidence>
<dbReference type="EMBL" id="PGGN01000002">
    <property type="protein sequence ID" value="PSH57754.1"/>
    <property type="molecule type" value="Genomic_DNA"/>
</dbReference>
<evidence type="ECO:0000256" key="1">
    <source>
        <dbReference type="SAM" id="Coils"/>
    </source>
</evidence>
<name>A0A2P7AU50_9HYPH</name>
<accession>A0A2P7AU50</accession>
<comment type="caution">
    <text evidence="2">The sequence shown here is derived from an EMBL/GenBank/DDBJ whole genome shotgun (WGS) entry which is preliminary data.</text>
</comment>
<reference evidence="3" key="1">
    <citation type="submission" date="2017-11" db="EMBL/GenBank/DDBJ databases">
        <authorList>
            <person name="Kuznetsova I."/>
            <person name="Sazanova A."/>
            <person name="Chirak E."/>
            <person name="Safronova V."/>
            <person name="Willems A."/>
        </authorList>
    </citation>
    <scope>NUCLEOTIDE SEQUENCE [LARGE SCALE GENOMIC DNA]</scope>
    <source>
        <strain evidence="3">PEPV15</strain>
    </source>
</reference>
<keyword evidence="1" id="KW-0175">Coiled coil</keyword>
<dbReference type="RefSeq" id="WP_106716170.1">
    <property type="nucleotide sequence ID" value="NZ_JACHXT010000001.1"/>
</dbReference>
<dbReference type="GO" id="GO:0006355">
    <property type="term" value="P:regulation of DNA-templated transcription"/>
    <property type="evidence" value="ECO:0007669"/>
    <property type="project" value="InterPro"/>
</dbReference>
<protein>
    <recommendedName>
        <fullName evidence="4">CopG family transcriptional regulator</fullName>
    </recommendedName>
</protein>
<gene>
    <name evidence="2" type="ORF">CU100_08520</name>
</gene>
<dbReference type="InterPro" id="IPR013321">
    <property type="entry name" value="Arc_rbn_hlx_hlx"/>
</dbReference>
<organism evidence="2 3">
    <name type="scientific">Phyllobacterium endophyticum</name>
    <dbReference type="NCBI Taxonomy" id="1149773"/>
    <lineage>
        <taxon>Bacteria</taxon>
        <taxon>Pseudomonadati</taxon>
        <taxon>Pseudomonadota</taxon>
        <taxon>Alphaproteobacteria</taxon>
        <taxon>Hyphomicrobiales</taxon>
        <taxon>Phyllobacteriaceae</taxon>
        <taxon>Phyllobacterium</taxon>
    </lineage>
</organism>
<sequence>MKNITVSIEDDIYRRARMKAAEQDTSVSALVRQFLSDIAMIETEAERLRREEAVLRASVKLFRAGDRLSRDKLHDRSLRE</sequence>
<evidence type="ECO:0000313" key="3">
    <source>
        <dbReference type="Proteomes" id="UP000241158"/>
    </source>
</evidence>
<feature type="coiled-coil region" evidence="1">
    <location>
        <begin position="31"/>
        <end position="58"/>
    </location>
</feature>
<dbReference type="Gene3D" id="1.10.1220.10">
    <property type="entry name" value="Met repressor-like"/>
    <property type="match status" value="1"/>
</dbReference>